<dbReference type="Ensembl" id="ENSCCRT00020110460.1">
    <property type="protein sequence ID" value="ENSCCRP00020101032.1"/>
    <property type="gene ID" value="ENSCCRG00020036384.1"/>
</dbReference>
<protein>
    <submittedName>
        <fullName evidence="12">Discs, large homolog 3 (Drosophila)</fullName>
    </submittedName>
</protein>
<dbReference type="FunFam" id="2.30.30.40:FF:000027">
    <property type="entry name" value="Disks large homolog 3 isoform 1"/>
    <property type="match status" value="1"/>
</dbReference>
<dbReference type="InterPro" id="IPR016313">
    <property type="entry name" value="DLG1-like"/>
</dbReference>
<dbReference type="PROSITE" id="PS50052">
    <property type="entry name" value="GUANYLATE_KINASE_2"/>
    <property type="match status" value="1"/>
</dbReference>
<dbReference type="FunFam" id="3.30.63.10:FF:000001">
    <property type="entry name" value="Disks large homolog 1 isoform 2"/>
    <property type="match status" value="1"/>
</dbReference>
<dbReference type="InterPro" id="IPR050614">
    <property type="entry name" value="Synaptic_Scaffolding_LAP-MAGUK"/>
</dbReference>
<evidence type="ECO:0000256" key="3">
    <source>
        <dbReference type="ARBA" id="ARBA00022443"/>
    </source>
</evidence>
<evidence type="ECO:0000256" key="2">
    <source>
        <dbReference type="ARBA" id="ARBA00007014"/>
    </source>
</evidence>
<dbReference type="InterPro" id="IPR020590">
    <property type="entry name" value="Guanylate_kinase_CS"/>
</dbReference>
<dbReference type="PANTHER" id="PTHR23119:SF28">
    <property type="entry name" value="DISKS LARGE HOMOLOG 3"/>
    <property type="match status" value="1"/>
</dbReference>
<feature type="domain" description="PDZ" evidence="11">
    <location>
        <begin position="184"/>
        <end position="271"/>
    </location>
</feature>
<dbReference type="InterPro" id="IPR008144">
    <property type="entry name" value="Guanylate_kin-like_dom"/>
</dbReference>
<dbReference type="FunFam" id="2.30.42.10:FF:000002">
    <property type="entry name" value="Disks large homolog 4 isoform 2"/>
    <property type="match status" value="1"/>
</dbReference>
<dbReference type="CDD" id="cd06723">
    <property type="entry name" value="PDZ1_Dlg1-2-4-like"/>
    <property type="match status" value="1"/>
</dbReference>
<dbReference type="CDD" id="cd00071">
    <property type="entry name" value="GMPK"/>
    <property type="match status" value="1"/>
</dbReference>
<dbReference type="Pfam" id="PF00595">
    <property type="entry name" value="PDZ"/>
    <property type="match status" value="3"/>
</dbReference>
<dbReference type="PIRSF" id="PIRSF001741">
    <property type="entry name" value="MAGUK_DLGH"/>
    <property type="match status" value="1"/>
</dbReference>
<dbReference type="Gene3D" id="2.30.30.40">
    <property type="entry name" value="SH3 Domains"/>
    <property type="match status" value="1"/>
</dbReference>
<dbReference type="GO" id="GO:0019901">
    <property type="term" value="F:protein kinase binding"/>
    <property type="evidence" value="ECO:0007669"/>
    <property type="project" value="TreeGrafter"/>
</dbReference>
<dbReference type="GO" id="GO:0035255">
    <property type="term" value="F:ionotropic glutamate receptor binding"/>
    <property type="evidence" value="ECO:0007669"/>
    <property type="project" value="TreeGrafter"/>
</dbReference>
<dbReference type="GO" id="GO:0097120">
    <property type="term" value="P:receptor localization to synapse"/>
    <property type="evidence" value="ECO:0007669"/>
    <property type="project" value="TreeGrafter"/>
</dbReference>
<organism evidence="12 13">
    <name type="scientific">Cyprinus carpio</name>
    <name type="common">Common carp</name>
    <dbReference type="NCBI Taxonomy" id="7962"/>
    <lineage>
        <taxon>Eukaryota</taxon>
        <taxon>Metazoa</taxon>
        <taxon>Chordata</taxon>
        <taxon>Craniata</taxon>
        <taxon>Vertebrata</taxon>
        <taxon>Euteleostomi</taxon>
        <taxon>Actinopterygii</taxon>
        <taxon>Neopterygii</taxon>
        <taxon>Teleostei</taxon>
        <taxon>Ostariophysi</taxon>
        <taxon>Cypriniformes</taxon>
        <taxon>Cyprinidae</taxon>
        <taxon>Cyprininae</taxon>
        <taxon>Cyprinus</taxon>
    </lineage>
</organism>
<comment type="similarity">
    <text evidence="2">Belongs to the MAGUK family.</text>
</comment>
<dbReference type="InterPro" id="IPR036034">
    <property type="entry name" value="PDZ_sf"/>
</dbReference>
<dbReference type="SMART" id="SM00326">
    <property type="entry name" value="SH3"/>
    <property type="match status" value="1"/>
</dbReference>
<dbReference type="SMART" id="SM00072">
    <property type="entry name" value="GuKc"/>
    <property type="match status" value="1"/>
</dbReference>
<evidence type="ECO:0000256" key="5">
    <source>
        <dbReference type="ARBA" id="ARBA00022737"/>
    </source>
</evidence>
<dbReference type="GO" id="GO:0045197">
    <property type="term" value="P:establishment or maintenance of epithelial cell apical/basal polarity"/>
    <property type="evidence" value="ECO:0007669"/>
    <property type="project" value="TreeGrafter"/>
</dbReference>
<accession>A0A8C1NDE8</accession>
<keyword evidence="5" id="KW-0677">Repeat</keyword>
<keyword evidence="4" id="KW-1003">Cell membrane</keyword>
<dbReference type="GO" id="GO:0098839">
    <property type="term" value="C:postsynaptic density membrane"/>
    <property type="evidence" value="ECO:0007669"/>
    <property type="project" value="TreeGrafter"/>
</dbReference>
<comment type="subcellular location">
    <subcellularLocation>
        <location evidence="1">Cell membrane</location>
        <topology evidence="1">Peripheral membrane protein</topology>
    </subcellularLocation>
</comment>
<dbReference type="FunFam" id="2.30.42.10:FF:000091">
    <property type="entry name" value="disks large homolog 1 isoform X8"/>
    <property type="match status" value="1"/>
</dbReference>
<proteinExistence type="inferred from homology"/>
<dbReference type="CDD" id="cd12029">
    <property type="entry name" value="SH3_DLG3"/>
    <property type="match status" value="1"/>
</dbReference>
<evidence type="ECO:0000259" key="10">
    <source>
        <dbReference type="PROSITE" id="PS50052"/>
    </source>
</evidence>
<keyword evidence="6" id="KW-0472">Membrane</keyword>
<dbReference type="SUPFAM" id="SSF101288">
    <property type="entry name" value="L27 domain"/>
    <property type="match status" value="1"/>
</dbReference>
<dbReference type="FunFam" id="2.30.42.10:FF:000001">
    <property type="entry name" value="Disks large homolog 1 isoform 2"/>
    <property type="match status" value="1"/>
</dbReference>
<evidence type="ECO:0000313" key="12">
    <source>
        <dbReference type="Ensembl" id="ENSCCRP00010089261.1"/>
    </source>
</evidence>
<dbReference type="FunFam" id="3.40.50.300:FF:001402">
    <property type="entry name" value="Discs, large homolog 3 (Drosophila)"/>
    <property type="match status" value="1"/>
</dbReference>
<dbReference type="InterPro" id="IPR008145">
    <property type="entry name" value="GK/Ca_channel_bsu"/>
</dbReference>
<dbReference type="SUPFAM" id="SSF50044">
    <property type="entry name" value="SH3-domain"/>
    <property type="match status" value="1"/>
</dbReference>
<dbReference type="Gene3D" id="3.40.50.300">
    <property type="entry name" value="P-loop containing nucleotide triphosphate hydrolases"/>
    <property type="match status" value="1"/>
</dbReference>
<dbReference type="GO" id="GO:0043113">
    <property type="term" value="P:receptor clustering"/>
    <property type="evidence" value="ECO:0007669"/>
    <property type="project" value="TreeGrafter"/>
</dbReference>
<dbReference type="InterPro" id="IPR001478">
    <property type="entry name" value="PDZ"/>
</dbReference>
<feature type="region of interest" description="Disordered" evidence="8">
    <location>
        <begin position="286"/>
        <end position="307"/>
    </location>
</feature>
<keyword evidence="13" id="KW-1185">Reference proteome</keyword>
<feature type="domain" description="PDZ" evidence="11">
    <location>
        <begin position="89"/>
        <end position="176"/>
    </location>
</feature>
<evidence type="ECO:0000256" key="1">
    <source>
        <dbReference type="ARBA" id="ARBA00004202"/>
    </source>
</evidence>
<feature type="domain" description="SH3" evidence="9">
    <location>
        <begin position="438"/>
        <end position="508"/>
    </location>
</feature>
<dbReference type="InterPro" id="IPR027417">
    <property type="entry name" value="P-loop_NTPase"/>
</dbReference>
<name>A0A8C1NDE8_CYPCA</name>
<dbReference type="InterPro" id="IPR036028">
    <property type="entry name" value="SH3-like_dom_sf"/>
</dbReference>
<sequence length="760" mass="84346">MIVFYFISDTKRAVGLLKQYQASLTSPEEQALKTSVEKVSSIFGSHLFQALLGEVCFCVNSNGNVHLFISQANPPPIIVNADSLDAGPYVSICLGNSGLGFSIAGGVDNPHIPDDPGIFITKIIPGGAAAMDGRLGVNDCVLRVNDVDVSEVVHSKAVEALKEAGPVVRLLVRRRQAPPETILEVNLLKGPKGLGFSIAGGIGNQHIPGDNSIYITKIIEGGAAQKDGRLQTGDRLLAVNNIILQDVRHEEAVAALKNTSDMVYLKVAKPGPVHLNDMYAPPDYSSSMEPKPVYPPPQATPSRYSPVPRHMLGEEDFTREPRKILLHKGSTGLGFNIVGGEDGEGIFVSFILAGGPADLSGELRRGDRILSVNGVNLRNATHEQAAAALKRAGQTVTIIAQYRPEEYSRFESKIHDLREQMMNSSMSSGSGSLRTSEKRSLYVRALFDYDRTRDSCLPSQGLSFSYGDILHVINASDDEWWQARLVTPHGESEQIGVIPSKKRVEKKERARLKTVKFHARTGMVESNRVMKRKKSFNLSRKFPFYKSKENIVQELVETEREYERVTRAVTLPVIILGPMKDRVNDDLISEFPHKFGSCVPHTTRPRRENEMDGQDYHFVASREQMEKDIQDNKFIEAGQFNENLYGTSILSVRAVAERGKHCILDVSGNAIKRLQQAQLYPIAIFIKPKSAEALMELNKRQTYEQANKVFDKAVKLEQEFGEFFTAIVQGDSLDEIYNKIKLIIEEQSGPYIWIPSTEKL</sequence>
<dbReference type="Pfam" id="PF10608">
    <property type="entry name" value="MAGUK_N_PEST"/>
    <property type="match status" value="1"/>
</dbReference>
<dbReference type="InterPro" id="IPR036892">
    <property type="entry name" value="L27_dom_sf"/>
</dbReference>
<dbReference type="GO" id="GO:0016323">
    <property type="term" value="C:basolateral plasma membrane"/>
    <property type="evidence" value="ECO:0007669"/>
    <property type="project" value="TreeGrafter"/>
</dbReference>
<dbReference type="GO" id="GO:0031594">
    <property type="term" value="C:neuromuscular junction"/>
    <property type="evidence" value="ECO:0007669"/>
    <property type="project" value="InterPro"/>
</dbReference>
<dbReference type="InterPro" id="IPR035763">
    <property type="entry name" value="DLG3_SH3"/>
</dbReference>
<keyword evidence="3 7" id="KW-0728">SH3 domain</keyword>
<dbReference type="InterPro" id="IPR019583">
    <property type="entry name" value="DLG1-4_PDZ_assoc"/>
</dbReference>
<dbReference type="PANTHER" id="PTHR23119">
    <property type="entry name" value="DISCS LARGE"/>
    <property type="match status" value="1"/>
</dbReference>
<dbReference type="PROSITE" id="PS00856">
    <property type="entry name" value="GUANYLATE_KINASE_1"/>
    <property type="match status" value="1"/>
</dbReference>
<dbReference type="PROSITE" id="PS50002">
    <property type="entry name" value="SH3"/>
    <property type="match status" value="1"/>
</dbReference>
<evidence type="ECO:0000256" key="6">
    <source>
        <dbReference type="ARBA" id="ARBA00023136"/>
    </source>
</evidence>
<evidence type="ECO:0000256" key="4">
    <source>
        <dbReference type="ARBA" id="ARBA00022475"/>
    </source>
</evidence>
<evidence type="ECO:0000256" key="8">
    <source>
        <dbReference type="SAM" id="MobiDB-lite"/>
    </source>
</evidence>
<dbReference type="SUPFAM" id="SSF50156">
    <property type="entry name" value="PDZ domain-like"/>
    <property type="match status" value="3"/>
</dbReference>
<evidence type="ECO:0000313" key="13">
    <source>
        <dbReference type="Proteomes" id="UP000694427"/>
    </source>
</evidence>
<dbReference type="SMART" id="SM00228">
    <property type="entry name" value="PDZ"/>
    <property type="match status" value="3"/>
</dbReference>
<dbReference type="AlphaFoldDB" id="A0A8C1NDE8"/>
<feature type="domain" description="PDZ" evidence="11">
    <location>
        <begin position="323"/>
        <end position="404"/>
    </location>
</feature>
<dbReference type="Pfam" id="PF00018">
    <property type="entry name" value="SH3_1"/>
    <property type="match status" value="1"/>
</dbReference>
<dbReference type="InterPro" id="IPR001452">
    <property type="entry name" value="SH3_domain"/>
</dbReference>
<dbReference type="Pfam" id="PF09058">
    <property type="entry name" value="L27_1"/>
    <property type="match status" value="1"/>
</dbReference>
<dbReference type="Proteomes" id="UP000694701">
    <property type="component" value="Unplaced"/>
</dbReference>
<dbReference type="GO" id="GO:0043005">
    <property type="term" value="C:neuron projection"/>
    <property type="evidence" value="ECO:0007669"/>
    <property type="project" value="InterPro"/>
</dbReference>
<dbReference type="GO" id="GO:0098609">
    <property type="term" value="P:cell-cell adhesion"/>
    <property type="evidence" value="ECO:0007669"/>
    <property type="project" value="TreeGrafter"/>
</dbReference>
<dbReference type="InterPro" id="IPR015143">
    <property type="entry name" value="L27_1"/>
</dbReference>
<dbReference type="Gene3D" id="1.10.287.470">
    <property type="entry name" value="Helix hairpin bin"/>
    <property type="match status" value="1"/>
</dbReference>
<dbReference type="Ensembl" id="ENSCCRT00010098975.1">
    <property type="protein sequence ID" value="ENSCCRP00010089261.1"/>
    <property type="gene ID" value="ENSCCRG00010037513.1"/>
</dbReference>
<dbReference type="CDD" id="cd06795">
    <property type="entry name" value="PDZ3_Dlg1-2-4-like"/>
    <property type="match status" value="1"/>
</dbReference>
<evidence type="ECO:0000259" key="11">
    <source>
        <dbReference type="PROSITE" id="PS50106"/>
    </source>
</evidence>
<dbReference type="PROSITE" id="PS50106">
    <property type="entry name" value="PDZ"/>
    <property type="match status" value="3"/>
</dbReference>
<evidence type="ECO:0000256" key="7">
    <source>
        <dbReference type="PROSITE-ProRule" id="PRU00192"/>
    </source>
</evidence>
<evidence type="ECO:0000259" key="9">
    <source>
        <dbReference type="PROSITE" id="PS50002"/>
    </source>
</evidence>
<dbReference type="GO" id="GO:0099072">
    <property type="term" value="P:regulation of postsynaptic membrane neurotransmitter receptor levels"/>
    <property type="evidence" value="ECO:0007669"/>
    <property type="project" value="TreeGrafter"/>
</dbReference>
<feature type="domain" description="Guanylate kinase-like" evidence="10">
    <location>
        <begin position="570"/>
        <end position="745"/>
    </location>
</feature>
<dbReference type="SUPFAM" id="SSF52540">
    <property type="entry name" value="P-loop containing nucleoside triphosphate hydrolases"/>
    <property type="match status" value="1"/>
</dbReference>
<dbReference type="InterPro" id="IPR019590">
    <property type="entry name" value="DLG1_PEST_dom"/>
</dbReference>
<dbReference type="GO" id="GO:0007268">
    <property type="term" value="P:chemical synaptic transmission"/>
    <property type="evidence" value="ECO:0007669"/>
    <property type="project" value="InterPro"/>
</dbReference>
<dbReference type="Pfam" id="PF00625">
    <property type="entry name" value="Guanylate_kin"/>
    <property type="match status" value="1"/>
</dbReference>
<dbReference type="Pfam" id="PF10600">
    <property type="entry name" value="PDZ_assoc"/>
    <property type="match status" value="1"/>
</dbReference>
<dbReference type="CDD" id="cd06724">
    <property type="entry name" value="PDZ2_Dlg1-2-4-like"/>
    <property type="match status" value="1"/>
</dbReference>
<reference evidence="12" key="1">
    <citation type="submission" date="2025-05" db="UniProtKB">
        <authorList>
            <consortium name="Ensembl"/>
        </authorList>
    </citation>
    <scope>IDENTIFICATION</scope>
</reference>
<dbReference type="Gene3D" id="2.30.42.10">
    <property type="match status" value="3"/>
</dbReference>
<dbReference type="Proteomes" id="UP000694427">
    <property type="component" value="Unplaced"/>
</dbReference>